<dbReference type="OrthoDB" id="3048787at2759"/>
<reference evidence="1 2" key="1">
    <citation type="submission" date="2014-04" db="EMBL/GenBank/DDBJ databases">
        <authorList>
            <consortium name="DOE Joint Genome Institute"/>
            <person name="Kuo A."/>
            <person name="Kohler A."/>
            <person name="Jargeat P."/>
            <person name="Nagy L.G."/>
            <person name="Floudas D."/>
            <person name="Copeland A."/>
            <person name="Barry K.W."/>
            <person name="Cichocki N."/>
            <person name="Veneault-Fourrey C."/>
            <person name="LaButti K."/>
            <person name="Lindquist E.A."/>
            <person name="Lipzen A."/>
            <person name="Lundell T."/>
            <person name="Morin E."/>
            <person name="Murat C."/>
            <person name="Sun H."/>
            <person name="Tunlid A."/>
            <person name="Henrissat B."/>
            <person name="Grigoriev I.V."/>
            <person name="Hibbett D.S."/>
            <person name="Martin F."/>
            <person name="Nordberg H.P."/>
            <person name="Cantor M.N."/>
            <person name="Hua S.X."/>
        </authorList>
    </citation>
    <scope>NUCLEOTIDE SEQUENCE [LARGE SCALE GENOMIC DNA]</scope>
    <source>
        <strain evidence="1 2">Ve08.2h10</strain>
    </source>
</reference>
<accession>A0A0D0D9G6</accession>
<feature type="non-terminal residue" evidence="1">
    <location>
        <position position="1"/>
    </location>
</feature>
<sequence>ADLLAWKIICDFATSSTMTLPEAEAALQAHLGSWFEDPDWRLALKSIMDVEGVVEDALEAMDQLSEVASSCSGIKICIKPAKTALLQKPKQVVLLEAEMEGSVHTLKSYNHIFGTPLMVDKILDAVEERGVGDLESLADGNIEGIADTVWQEMAIVNGEIIKIEDNDNNVDDDSVESFSCTDLISLCQQLKAGCMQYGDPTSSFNLLWLLSKYCAGLHQEELLNATQTLLDSYLVPHL</sequence>
<reference evidence="2" key="2">
    <citation type="submission" date="2015-01" db="EMBL/GenBank/DDBJ databases">
        <title>Evolutionary Origins and Diversification of the Mycorrhizal Mutualists.</title>
        <authorList>
            <consortium name="DOE Joint Genome Institute"/>
            <consortium name="Mycorrhizal Genomics Consortium"/>
            <person name="Kohler A."/>
            <person name="Kuo A."/>
            <person name="Nagy L.G."/>
            <person name="Floudas D."/>
            <person name="Copeland A."/>
            <person name="Barry K.W."/>
            <person name="Cichocki N."/>
            <person name="Veneault-Fourrey C."/>
            <person name="LaButti K."/>
            <person name="Lindquist E.A."/>
            <person name="Lipzen A."/>
            <person name="Lundell T."/>
            <person name="Morin E."/>
            <person name="Murat C."/>
            <person name="Riley R."/>
            <person name="Ohm R."/>
            <person name="Sun H."/>
            <person name="Tunlid A."/>
            <person name="Henrissat B."/>
            <person name="Grigoriev I.V."/>
            <person name="Hibbett D.S."/>
            <person name="Martin F."/>
        </authorList>
    </citation>
    <scope>NUCLEOTIDE SEQUENCE [LARGE SCALE GENOMIC DNA]</scope>
    <source>
        <strain evidence="2">Ve08.2h10</strain>
    </source>
</reference>
<name>A0A0D0D9G6_9AGAM</name>
<dbReference type="InParanoid" id="A0A0D0D9G6"/>
<keyword evidence="2" id="KW-1185">Reference proteome</keyword>
<proteinExistence type="predicted"/>
<dbReference type="AlphaFoldDB" id="A0A0D0D9G6"/>
<gene>
    <name evidence="1" type="ORF">PAXRUDRAFT_158789</name>
</gene>
<dbReference type="Proteomes" id="UP000054538">
    <property type="component" value="Unassembled WGS sequence"/>
</dbReference>
<organism evidence="1 2">
    <name type="scientific">Paxillus rubicundulus Ve08.2h10</name>
    <dbReference type="NCBI Taxonomy" id="930991"/>
    <lineage>
        <taxon>Eukaryota</taxon>
        <taxon>Fungi</taxon>
        <taxon>Dikarya</taxon>
        <taxon>Basidiomycota</taxon>
        <taxon>Agaricomycotina</taxon>
        <taxon>Agaricomycetes</taxon>
        <taxon>Agaricomycetidae</taxon>
        <taxon>Boletales</taxon>
        <taxon>Paxilineae</taxon>
        <taxon>Paxillaceae</taxon>
        <taxon>Paxillus</taxon>
    </lineage>
</organism>
<dbReference type="HOGENOM" id="CLU_088458_1_0_1"/>
<protein>
    <submittedName>
        <fullName evidence="1">Uncharacterized protein</fullName>
    </submittedName>
</protein>
<evidence type="ECO:0000313" key="1">
    <source>
        <dbReference type="EMBL" id="KIK80406.1"/>
    </source>
</evidence>
<dbReference type="EMBL" id="KN826028">
    <property type="protein sequence ID" value="KIK80406.1"/>
    <property type="molecule type" value="Genomic_DNA"/>
</dbReference>
<evidence type="ECO:0000313" key="2">
    <source>
        <dbReference type="Proteomes" id="UP000054538"/>
    </source>
</evidence>